<keyword evidence="3" id="KW-1185">Reference proteome</keyword>
<reference evidence="3" key="1">
    <citation type="journal article" date="2024" name="IScience">
        <title>Strigolactones Initiate the Formation of Haustorium-like Structures in Castilleja.</title>
        <authorList>
            <person name="Buerger M."/>
            <person name="Peterson D."/>
            <person name="Chory J."/>
        </authorList>
    </citation>
    <scope>NUCLEOTIDE SEQUENCE [LARGE SCALE GENOMIC DNA]</scope>
</reference>
<protein>
    <recommendedName>
        <fullName evidence="1">GST N-terminal domain-containing protein</fullName>
    </recommendedName>
</protein>
<evidence type="ECO:0000259" key="1">
    <source>
        <dbReference type="PROSITE" id="PS50404"/>
    </source>
</evidence>
<dbReference type="PANTHER" id="PTHR44750">
    <property type="entry name" value="GLUTATHIONE S-TRANSFERASE T1-RELATED"/>
    <property type="match status" value="1"/>
</dbReference>
<dbReference type="InterPro" id="IPR036249">
    <property type="entry name" value="Thioredoxin-like_sf"/>
</dbReference>
<dbReference type="Gene3D" id="3.40.30.10">
    <property type="entry name" value="Glutaredoxin"/>
    <property type="match status" value="1"/>
</dbReference>
<dbReference type="PROSITE" id="PS50404">
    <property type="entry name" value="GST_NTER"/>
    <property type="match status" value="1"/>
</dbReference>
<dbReference type="Gene3D" id="1.20.1050.10">
    <property type="match status" value="1"/>
</dbReference>
<evidence type="ECO:0000313" key="2">
    <source>
        <dbReference type="EMBL" id="KAL3645696.1"/>
    </source>
</evidence>
<sequence length="160" mass="18014">MDLKVYVNPFSQPSRAILIFCKANGIAFKDVAIKLDLEINPMKQIPVIEHGDFKLSKTIHSILIYLASAFPRVANHWYPTDACKRATIHSMLHWHQSNLRRGSVEYLLNGGVAIAFGLPMDPNAAFQGKKLFVGISSDDRFVLASGKWSFLTRKHSTFHC</sequence>
<gene>
    <name evidence="2" type="ORF">CASFOL_010876</name>
</gene>
<dbReference type="AlphaFoldDB" id="A0ABD3DTV8"/>
<dbReference type="EMBL" id="JAVIJP010000013">
    <property type="protein sequence ID" value="KAL3645696.1"/>
    <property type="molecule type" value="Genomic_DNA"/>
</dbReference>
<feature type="domain" description="GST N-terminal" evidence="1">
    <location>
        <begin position="1"/>
        <end position="74"/>
    </location>
</feature>
<dbReference type="SUPFAM" id="SSF52833">
    <property type="entry name" value="Thioredoxin-like"/>
    <property type="match status" value="1"/>
</dbReference>
<dbReference type="InterPro" id="IPR004045">
    <property type="entry name" value="Glutathione_S-Trfase_N"/>
</dbReference>
<comment type="caution">
    <text evidence="2">The sequence shown here is derived from an EMBL/GenBank/DDBJ whole genome shotgun (WGS) entry which is preliminary data.</text>
</comment>
<proteinExistence type="predicted"/>
<accession>A0ABD3DTV8</accession>
<dbReference type="InterPro" id="IPR043377">
    <property type="entry name" value="GSTT1/2/3"/>
</dbReference>
<dbReference type="Proteomes" id="UP001632038">
    <property type="component" value="Unassembled WGS sequence"/>
</dbReference>
<name>A0ABD3DTV8_9LAMI</name>
<dbReference type="PANTHER" id="PTHR44750:SF1">
    <property type="entry name" value="GLUTATHIONE S-TRANSFERASE T1-RELATED"/>
    <property type="match status" value="1"/>
</dbReference>
<evidence type="ECO:0000313" key="3">
    <source>
        <dbReference type="Proteomes" id="UP001632038"/>
    </source>
</evidence>
<organism evidence="2 3">
    <name type="scientific">Castilleja foliolosa</name>
    <dbReference type="NCBI Taxonomy" id="1961234"/>
    <lineage>
        <taxon>Eukaryota</taxon>
        <taxon>Viridiplantae</taxon>
        <taxon>Streptophyta</taxon>
        <taxon>Embryophyta</taxon>
        <taxon>Tracheophyta</taxon>
        <taxon>Spermatophyta</taxon>
        <taxon>Magnoliopsida</taxon>
        <taxon>eudicotyledons</taxon>
        <taxon>Gunneridae</taxon>
        <taxon>Pentapetalae</taxon>
        <taxon>asterids</taxon>
        <taxon>lamiids</taxon>
        <taxon>Lamiales</taxon>
        <taxon>Orobanchaceae</taxon>
        <taxon>Pedicularideae</taxon>
        <taxon>Castillejinae</taxon>
        <taxon>Castilleja</taxon>
    </lineage>
</organism>